<protein>
    <submittedName>
        <fullName evidence="1">DUF1893 domain-containing protein</fullName>
    </submittedName>
</protein>
<evidence type="ECO:0000313" key="2">
    <source>
        <dbReference type="Proteomes" id="UP000664218"/>
    </source>
</evidence>
<reference evidence="1" key="1">
    <citation type="submission" date="2021-03" db="EMBL/GenBank/DDBJ databases">
        <title>Proteiniclasticum marinus sp. nov., isolated from tidal flat sediment.</title>
        <authorList>
            <person name="Namirimu T."/>
            <person name="Yang J.-A."/>
            <person name="Yang S.-H."/>
            <person name="Kim Y.-J."/>
            <person name="Kwon K.K."/>
        </authorList>
    </citation>
    <scope>NUCLEOTIDE SEQUENCE</scope>
    <source>
        <strain evidence="1">SCR006</strain>
    </source>
</reference>
<dbReference type="Pfam" id="PF08973">
    <property type="entry name" value="TM1506"/>
    <property type="match status" value="1"/>
</dbReference>
<dbReference type="InterPro" id="IPR015067">
    <property type="entry name" value="DUF1893_TM1506-like"/>
</dbReference>
<dbReference type="GO" id="GO:0003824">
    <property type="term" value="F:catalytic activity"/>
    <property type="evidence" value="ECO:0007669"/>
    <property type="project" value="InterPro"/>
</dbReference>
<accession>A0A939HDX0</accession>
<proteinExistence type="predicted"/>
<dbReference type="SUPFAM" id="SSF53927">
    <property type="entry name" value="Cytidine deaminase-like"/>
    <property type="match status" value="1"/>
</dbReference>
<dbReference type="RefSeq" id="WP_207600034.1">
    <property type="nucleotide sequence ID" value="NZ_JAFNJU010000008.1"/>
</dbReference>
<evidence type="ECO:0000313" key="1">
    <source>
        <dbReference type="EMBL" id="MBO1265508.1"/>
    </source>
</evidence>
<name>A0A939HDX0_9CLOT</name>
<organism evidence="1 2">
    <name type="scientific">Proteiniclasticum aestuarii</name>
    <dbReference type="NCBI Taxonomy" id="2817862"/>
    <lineage>
        <taxon>Bacteria</taxon>
        <taxon>Bacillati</taxon>
        <taxon>Bacillota</taxon>
        <taxon>Clostridia</taxon>
        <taxon>Eubacteriales</taxon>
        <taxon>Clostridiaceae</taxon>
        <taxon>Proteiniclasticum</taxon>
    </lineage>
</organism>
<dbReference type="InterPro" id="IPR016193">
    <property type="entry name" value="Cytidine_deaminase-like"/>
</dbReference>
<gene>
    <name evidence="1" type="ORF">J3A84_10735</name>
</gene>
<dbReference type="AlphaFoldDB" id="A0A939HDX0"/>
<dbReference type="Proteomes" id="UP000664218">
    <property type="component" value="Unassembled WGS sequence"/>
</dbReference>
<keyword evidence="2" id="KW-1185">Reference proteome</keyword>
<dbReference type="Gene3D" id="3.40.140.30">
    <property type="entry name" value="Hypothetical protein TM1506"/>
    <property type="match status" value="1"/>
</dbReference>
<comment type="caution">
    <text evidence="1">The sequence shown here is derived from an EMBL/GenBank/DDBJ whole genome shotgun (WGS) entry which is preliminary data.</text>
</comment>
<dbReference type="InterPro" id="IPR037081">
    <property type="entry name" value="Hyp_TM1506"/>
</dbReference>
<dbReference type="EMBL" id="JAFNJU010000008">
    <property type="protein sequence ID" value="MBO1265508.1"/>
    <property type="molecule type" value="Genomic_DNA"/>
</dbReference>
<sequence length="146" mass="16369">MSDTMLRLLEEKEAACLIYSGETLLHHSQSIGVKPLLEFMEKYPEGYEKEDLLLIDKVIGKAALLLSVLLNMKTIHTPVASRAAVEAAKVHGVKLYAETVVPYILNREKNGMCPLEKSVLDTTDPKEALQNIREAIRILMAKKKDH</sequence>